<proteinExistence type="predicted"/>
<dbReference type="AlphaFoldDB" id="A0A8J5WV98"/>
<protein>
    <submittedName>
        <fullName evidence="2">Uncharacterized protein</fullName>
    </submittedName>
</protein>
<evidence type="ECO:0000256" key="1">
    <source>
        <dbReference type="SAM" id="MobiDB-lite"/>
    </source>
</evidence>
<feature type="region of interest" description="Disordered" evidence="1">
    <location>
        <begin position="1"/>
        <end position="27"/>
    </location>
</feature>
<dbReference type="Proteomes" id="UP000729402">
    <property type="component" value="Unassembled WGS sequence"/>
</dbReference>
<dbReference type="EMBL" id="JAAALK010000080">
    <property type="protein sequence ID" value="KAG8095404.1"/>
    <property type="molecule type" value="Genomic_DNA"/>
</dbReference>
<reference evidence="2" key="2">
    <citation type="submission" date="2021-02" db="EMBL/GenBank/DDBJ databases">
        <authorList>
            <person name="Kimball J.A."/>
            <person name="Haas M.W."/>
            <person name="Macchietto M."/>
            <person name="Kono T."/>
            <person name="Duquette J."/>
            <person name="Shao M."/>
        </authorList>
    </citation>
    <scope>NUCLEOTIDE SEQUENCE</scope>
    <source>
        <tissue evidence="2">Fresh leaf tissue</tissue>
    </source>
</reference>
<keyword evidence="3" id="KW-1185">Reference proteome</keyword>
<organism evidence="2 3">
    <name type="scientific">Zizania palustris</name>
    <name type="common">Northern wild rice</name>
    <dbReference type="NCBI Taxonomy" id="103762"/>
    <lineage>
        <taxon>Eukaryota</taxon>
        <taxon>Viridiplantae</taxon>
        <taxon>Streptophyta</taxon>
        <taxon>Embryophyta</taxon>
        <taxon>Tracheophyta</taxon>
        <taxon>Spermatophyta</taxon>
        <taxon>Magnoliopsida</taxon>
        <taxon>Liliopsida</taxon>
        <taxon>Poales</taxon>
        <taxon>Poaceae</taxon>
        <taxon>BOP clade</taxon>
        <taxon>Oryzoideae</taxon>
        <taxon>Oryzeae</taxon>
        <taxon>Zizaniinae</taxon>
        <taxon>Zizania</taxon>
    </lineage>
</organism>
<comment type="caution">
    <text evidence="2">The sequence shown here is derived from an EMBL/GenBank/DDBJ whole genome shotgun (WGS) entry which is preliminary data.</text>
</comment>
<sequence length="119" mass="13534">MIPTELKGGSLRVVDPGNEDERNTSMDLSKETRLQAVTNLTKYQDQTKAWYEPKIKVNNLKPGHLVLRSVIALGKLGNKWEGPYIILRSGRPGSFKLANLEAKELNHAWHAEHLQHYYA</sequence>
<gene>
    <name evidence="2" type="ORF">GUJ93_ZPchr0012g21319</name>
</gene>
<reference evidence="2" key="1">
    <citation type="journal article" date="2021" name="bioRxiv">
        <title>Whole Genome Assembly and Annotation of Northern Wild Rice, Zizania palustris L., Supports a Whole Genome Duplication in the Zizania Genus.</title>
        <authorList>
            <person name="Haas M."/>
            <person name="Kono T."/>
            <person name="Macchietto M."/>
            <person name="Millas R."/>
            <person name="McGilp L."/>
            <person name="Shao M."/>
            <person name="Duquette J."/>
            <person name="Hirsch C.N."/>
            <person name="Kimball J."/>
        </authorList>
    </citation>
    <scope>NUCLEOTIDE SEQUENCE</scope>
    <source>
        <tissue evidence="2">Fresh leaf tissue</tissue>
    </source>
</reference>
<name>A0A8J5WV98_ZIZPA</name>
<dbReference type="OrthoDB" id="686884at2759"/>
<accession>A0A8J5WV98</accession>
<evidence type="ECO:0000313" key="3">
    <source>
        <dbReference type="Proteomes" id="UP000729402"/>
    </source>
</evidence>
<evidence type="ECO:0000313" key="2">
    <source>
        <dbReference type="EMBL" id="KAG8095404.1"/>
    </source>
</evidence>